<gene>
    <name evidence="1" type="ORF">COLO4_33409</name>
</gene>
<dbReference type="EMBL" id="AWUE01021611">
    <property type="protein sequence ID" value="OMO61532.1"/>
    <property type="molecule type" value="Genomic_DNA"/>
</dbReference>
<name>A0A1R3GTX7_9ROSI</name>
<organism evidence="1 2">
    <name type="scientific">Corchorus olitorius</name>
    <dbReference type="NCBI Taxonomy" id="93759"/>
    <lineage>
        <taxon>Eukaryota</taxon>
        <taxon>Viridiplantae</taxon>
        <taxon>Streptophyta</taxon>
        <taxon>Embryophyta</taxon>
        <taxon>Tracheophyta</taxon>
        <taxon>Spermatophyta</taxon>
        <taxon>Magnoliopsida</taxon>
        <taxon>eudicotyledons</taxon>
        <taxon>Gunneridae</taxon>
        <taxon>Pentapetalae</taxon>
        <taxon>rosids</taxon>
        <taxon>malvids</taxon>
        <taxon>Malvales</taxon>
        <taxon>Malvaceae</taxon>
        <taxon>Grewioideae</taxon>
        <taxon>Apeibeae</taxon>
        <taxon>Corchorus</taxon>
    </lineage>
</organism>
<proteinExistence type="predicted"/>
<reference evidence="2" key="1">
    <citation type="submission" date="2013-09" db="EMBL/GenBank/DDBJ databases">
        <title>Corchorus olitorius genome sequencing.</title>
        <authorList>
            <person name="Alam M."/>
            <person name="Haque M.S."/>
            <person name="Islam M.S."/>
            <person name="Emdad E.M."/>
            <person name="Islam M.M."/>
            <person name="Ahmed B."/>
            <person name="Halim A."/>
            <person name="Hossen Q.M.M."/>
            <person name="Hossain M.Z."/>
            <person name="Ahmed R."/>
            <person name="Khan M.M."/>
            <person name="Islam R."/>
            <person name="Rashid M.M."/>
            <person name="Khan S.A."/>
            <person name="Rahman M.S."/>
            <person name="Alam M."/>
            <person name="Yahiya A.S."/>
            <person name="Khan M.S."/>
            <person name="Azam M.S."/>
            <person name="Haque T."/>
            <person name="Lashkar M.Z.H."/>
            <person name="Akhand A.I."/>
            <person name="Morshed G."/>
            <person name="Roy S."/>
            <person name="Uddin K.S."/>
            <person name="Rabeya T."/>
            <person name="Hossain A.S."/>
            <person name="Chowdhury A."/>
            <person name="Snigdha A.R."/>
            <person name="Mortoza M.S."/>
            <person name="Matin S.A."/>
            <person name="Hoque S.M.E."/>
            <person name="Islam M.K."/>
            <person name="Roy D.K."/>
            <person name="Haider R."/>
            <person name="Moosa M.M."/>
            <person name="Elias S.M."/>
            <person name="Hasan A.M."/>
            <person name="Jahan S."/>
            <person name="Shafiuddin M."/>
            <person name="Mahmood N."/>
            <person name="Shommy N.S."/>
        </authorList>
    </citation>
    <scope>NUCLEOTIDE SEQUENCE [LARGE SCALE GENOMIC DNA]</scope>
    <source>
        <strain evidence="2">cv. O-4</strain>
    </source>
</reference>
<protein>
    <submittedName>
        <fullName evidence="1">Uncharacterized protein</fullName>
    </submittedName>
</protein>
<dbReference type="AlphaFoldDB" id="A0A1R3GTX7"/>
<evidence type="ECO:0000313" key="1">
    <source>
        <dbReference type="EMBL" id="OMO61532.1"/>
    </source>
</evidence>
<comment type="caution">
    <text evidence="1">The sequence shown here is derived from an EMBL/GenBank/DDBJ whole genome shotgun (WGS) entry which is preliminary data.</text>
</comment>
<keyword evidence="2" id="KW-1185">Reference proteome</keyword>
<dbReference type="Proteomes" id="UP000187203">
    <property type="component" value="Unassembled WGS sequence"/>
</dbReference>
<evidence type="ECO:0000313" key="2">
    <source>
        <dbReference type="Proteomes" id="UP000187203"/>
    </source>
</evidence>
<accession>A0A1R3GTX7</accession>
<sequence length="31" mass="3798">MADYWERWWAWRKMEGSTDLGFLVIHVELAT</sequence>